<protein>
    <submittedName>
        <fullName evidence="2">16569_t:CDS:1</fullName>
    </submittedName>
</protein>
<reference evidence="2" key="1">
    <citation type="submission" date="2021-06" db="EMBL/GenBank/DDBJ databases">
        <authorList>
            <person name="Kallberg Y."/>
            <person name="Tangrot J."/>
            <person name="Rosling A."/>
        </authorList>
    </citation>
    <scope>NUCLEOTIDE SEQUENCE</scope>
    <source>
        <strain evidence="2">UK204</strain>
    </source>
</reference>
<keyword evidence="3" id="KW-1185">Reference proteome</keyword>
<organism evidence="2 3">
    <name type="scientific">Funneliformis caledonium</name>
    <dbReference type="NCBI Taxonomy" id="1117310"/>
    <lineage>
        <taxon>Eukaryota</taxon>
        <taxon>Fungi</taxon>
        <taxon>Fungi incertae sedis</taxon>
        <taxon>Mucoromycota</taxon>
        <taxon>Glomeromycotina</taxon>
        <taxon>Glomeromycetes</taxon>
        <taxon>Glomerales</taxon>
        <taxon>Glomeraceae</taxon>
        <taxon>Funneliformis</taxon>
    </lineage>
</organism>
<dbReference type="Proteomes" id="UP000789570">
    <property type="component" value="Unassembled WGS sequence"/>
</dbReference>
<evidence type="ECO:0000313" key="3">
    <source>
        <dbReference type="Proteomes" id="UP000789570"/>
    </source>
</evidence>
<feature type="compositionally biased region" description="Basic and acidic residues" evidence="1">
    <location>
        <begin position="9"/>
        <end position="34"/>
    </location>
</feature>
<dbReference type="EMBL" id="CAJVPQ010000137">
    <property type="protein sequence ID" value="CAG8449789.1"/>
    <property type="molecule type" value="Genomic_DNA"/>
</dbReference>
<gene>
    <name evidence="2" type="ORF">FCALED_LOCUS1150</name>
</gene>
<accession>A0A9N8VIQ4</accession>
<evidence type="ECO:0000313" key="2">
    <source>
        <dbReference type="EMBL" id="CAG8449789.1"/>
    </source>
</evidence>
<dbReference type="AlphaFoldDB" id="A0A9N8VIQ4"/>
<feature type="compositionally biased region" description="Basic and acidic residues" evidence="1">
    <location>
        <begin position="54"/>
        <end position="64"/>
    </location>
</feature>
<comment type="caution">
    <text evidence="2">The sequence shown here is derived from an EMBL/GenBank/DDBJ whole genome shotgun (WGS) entry which is preliminary data.</text>
</comment>
<name>A0A9N8VIQ4_9GLOM</name>
<proteinExistence type="predicted"/>
<evidence type="ECO:0000256" key="1">
    <source>
        <dbReference type="SAM" id="MobiDB-lite"/>
    </source>
</evidence>
<sequence>MDINSSQNLRKDDAMIDNDHDQSDEKYDKFHITDNIDIFSDEEPEQNDSFNNEEGSRSFDNKQTLDDELFSDDNELFAVPVNLDYDSDQDNSITNISKTNL</sequence>
<feature type="region of interest" description="Disordered" evidence="1">
    <location>
        <begin position="1"/>
        <end position="64"/>
    </location>
</feature>